<keyword evidence="6 9" id="KW-1133">Transmembrane helix</keyword>
<evidence type="ECO:0000256" key="1">
    <source>
        <dbReference type="ARBA" id="ARBA00004651"/>
    </source>
</evidence>
<protein>
    <recommendedName>
        <fullName evidence="8">Biotin transporter</fullName>
    </recommendedName>
</protein>
<evidence type="ECO:0000256" key="9">
    <source>
        <dbReference type="SAM" id="Phobius"/>
    </source>
</evidence>
<feature type="transmembrane region" description="Helical" evidence="9">
    <location>
        <begin position="115"/>
        <end position="134"/>
    </location>
</feature>
<evidence type="ECO:0000256" key="4">
    <source>
        <dbReference type="ARBA" id="ARBA00022475"/>
    </source>
</evidence>
<dbReference type="GO" id="GO:0015225">
    <property type="term" value="F:biotin transmembrane transporter activity"/>
    <property type="evidence" value="ECO:0007669"/>
    <property type="project" value="UniProtKB-UniRule"/>
</dbReference>
<keyword evidence="4 8" id="KW-1003">Cell membrane</keyword>
<feature type="transmembrane region" description="Helical" evidence="9">
    <location>
        <begin position="37"/>
        <end position="64"/>
    </location>
</feature>
<dbReference type="AlphaFoldDB" id="A0A1N7PNF0"/>
<dbReference type="Pfam" id="PF02632">
    <property type="entry name" value="BioY"/>
    <property type="match status" value="1"/>
</dbReference>
<gene>
    <name evidence="10" type="ORF">SAMN05421799_11532</name>
</gene>
<evidence type="ECO:0000256" key="8">
    <source>
        <dbReference type="PIRNR" id="PIRNR016661"/>
    </source>
</evidence>
<name>A0A1N7PNF0_9BACL</name>
<comment type="similarity">
    <text evidence="2 8">Belongs to the BioY family.</text>
</comment>
<evidence type="ECO:0000256" key="3">
    <source>
        <dbReference type="ARBA" id="ARBA00022448"/>
    </source>
</evidence>
<dbReference type="Gene3D" id="1.10.1760.20">
    <property type="match status" value="1"/>
</dbReference>
<dbReference type="STRING" id="252246.SAMN05421799_11532"/>
<dbReference type="PIRSF" id="PIRSF016661">
    <property type="entry name" value="BioY"/>
    <property type="match status" value="1"/>
</dbReference>
<dbReference type="OrthoDB" id="9803495at2"/>
<evidence type="ECO:0000256" key="2">
    <source>
        <dbReference type="ARBA" id="ARBA00010692"/>
    </source>
</evidence>
<evidence type="ECO:0000256" key="5">
    <source>
        <dbReference type="ARBA" id="ARBA00022692"/>
    </source>
</evidence>
<reference evidence="11" key="1">
    <citation type="submission" date="2017-01" db="EMBL/GenBank/DDBJ databases">
        <authorList>
            <person name="Varghese N."/>
            <person name="Submissions S."/>
        </authorList>
    </citation>
    <scope>NUCLEOTIDE SEQUENCE [LARGE SCALE GENOMIC DNA]</scope>
    <source>
        <strain evidence="11">DSM 16176</strain>
    </source>
</reference>
<keyword evidence="3 8" id="KW-0813">Transport</keyword>
<dbReference type="InterPro" id="IPR003784">
    <property type="entry name" value="BioY"/>
</dbReference>
<dbReference type="PANTHER" id="PTHR34295:SF4">
    <property type="entry name" value="BIOTIN TRANSPORTER BIOY-RELATED"/>
    <property type="match status" value="1"/>
</dbReference>
<evidence type="ECO:0000256" key="6">
    <source>
        <dbReference type="ARBA" id="ARBA00022989"/>
    </source>
</evidence>
<feature type="transmembrane region" description="Helical" evidence="9">
    <location>
        <begin position="84"/>
        <end position="103"/>
    </location>
</feature>
<feature type="transmembrane region" description="Helical" evidence="9">
    <location>
        <begin position="154"/>
        <end position="173"/>
    </location>
</feature>
<evidence type="ECO:0000313" key="10">
    <source>
        <dbReference type="EMBL" id="SIT12164.1"/>
    </source>
</evidence>
<sequence>MAKVRGLIFCALFIAIFAVLSLVQIPVGSVPITLETLVVQVCAGLLGPWYGALTFVLLILLDLVGLPLIGGHAGVSLMLGPTAGYIWGWPFCALFAGLAIARVRPGSRGEIAKLIVILFVLGDLVCYIPGVLWLRHVVPSLHPWGSALAGGVWPFLPGDFVKSLLAAVIVARVRRVYPTERIVGGTRADARANALEP</sequence>
<keyword evidence="7 8" id="KW-0472">Membrane</keyword>
<dbReference type="Proteomes" id="UP000186156">
    <property type="component" value="Unassembled WGS sequence"/>
</dbReference>
<organism evidence="10 11">
    <name type="scientific">Alicyclobacillus vulcanalis</name>
    <dbReference type="NCBI Taxonomy" id="252246"/>
    <lineage>
        <taxon>Bacteria</taxon>
        <taxon>Bacillati</taxon>
        <taxon>Bacillota</taxon>
        <taxon>Bacilli</taxon>
        <taxon>Bacillales</taxon>
        <taxon>Alicyclobacillaceae</taxon>
        <taxon>Alicyclobacillus</taxon>
    </lineage>
</organism>
<dbReference type="EMBL" id="FTOO01000015">
    <property type="protein sequence ID" value="SIT12164.1"/>
    <property type="molecule type" value="Genomic_DNA"/>
</dbReference>
<accession>A0A1N7PNF0</accession>
<feature type="transmembrane region" description="Helical" evidence="9">
    <location>
        <begin position="6"/>
        <end position="25"/>
    </location>
</feature>
<keyword evidence="11" id="KW-1185">Reference proteome</keyword>
<keyword evidence="5 9" id="KW-0812">Transmembrane</keyword>
<evidence type="ECO:0000313" key="11">
    <source>
        <dbReference type="Proteomes" id="UP000186156"/>
    </source>
</evidence>
<dbReference type="RefSeq" id="WP_076349077.1">
    <property type="nucleotide sequence ID" value="NZ_FTOO01000015.1"/>
</dbReference>
<comment type="subcellular location">
    <subcellularLocation>
        <location evidence="1 8">Cell membrane</location>
        <topology evidence="1 8">Multi-pass membrane protein</topology>
    </subcellularLocation>
</comment>
<dbReference type="PANTHER" id="PTHR34295">
    <property type="entry name" value="BIOTIN TRANSPORTER BIOY"/>
    <property type="match status" value="1"/>
</dbReference>
<proteinExistence type="inferred from homology"/>
<evidence type="ECO:0000256" key="7">
    <source>
        <dbReference type="ARBA" id="ARBA00023136"/>
    </source>
</evidence>
<dbReference type="GO" id="GO:0005886">
    <property type="term" value="C:plasma membrane"/>
    <property type="evidence" value="ECO:0007669"/>
    <property type="project" value="UniProtKB-SubCell"/>
</dbReference>